<evidence type="ECO:0000256" key="2">
    <source>
        <dbReference type="ARBA" id="ARBA00010401"/>
    </source>
</evidence>
<dbReference type="Gene3D" id="3.90.550.10">
    <property type="entry name" value="Spore Coat Polysaccharide Biosynthesis Protein SpsA, Chain A"/>
    <property type="match status" value="1"/>
</dbReference>
<name>A0A1R2BJG6_9CILI</name>
<dbReference type="Pfam" id="PF01704">
    <property type="entry name" value="UDPGP"/>
    <property type="match status" value="1"/>
</dbReference>
<comment type="catalytic activity">
    <reaction evidence="6">
        <text>N-acetyl-alpha-D-glucosamine 1-phosphate + UTP + H(+) = UDP-N-acetyl-alpha-D-glucosamine + diphosphate</text>
        <dbReference type="Rhea" id="RHEA:13509"/>
        <dbReference type="ChEBI" id="CHEBI:15378"/>
        <dbReference type="ChEBI" id="CHEBI:33019"/>
        <dbReference type="ChEBI" id="CHEBI:46398"/>
        <dbReference type="ChEBI" id="CHEBI:57705"/>
        <dbReference type="ChEBI" id="CHEBI:57776"/>
        <dbReference type="EC" id="2.7.7.23"/>
    </reaction>
</comment>
<dbReference type="InterPro" id="IPR029044">
    <property type="entry name" value="Nucleotide-diphossugar_trans"/>
</dbReference>
<dbReference type="SUPFAM" id="SSF53448">
    <property type="entry name" value="Nucleotide-diphospho-sugar transferases"/>
    <property type="match status" value="1"/>
</dbReference>
<reference evidence="7 8" key="1">
    <citation type="submission" date="2016-11" db="EMBL/GenBank/DDBJ databases">
        <title>The macronuclear genome of Stentor coeruleus: a giant cell with tiny introns.</title>
        <authorList>
            <person name="Slabodnick M."/>
            <person name="Ruby J.G."/>
            <person name="Reiff S.B."/>
            <person name="Swart E.C."/>
            <person name="Gosai S."/>
            <person name="Prabakaran S."/>
            <person name="Witkowska E."/>
            <person name="Larue G.E."/>
            <person name="Fisher S."/>
            <person name="Freeman R.M."/>
            <person name="Gunawardena J."/>
            <person name="Chu W."/>
            <person name="Stover N.A."/>
            <person name="Gregory B.D."/>
            <person name="Nowacki M."/>
            <person name="Derisi J."/>
            <person name="Roy S.W."/>
            <person name="Marshall W.F."/>
            <person name="Sood P."/>
        </authorList>
    </citation>
    <scope>NUCLEOTIDE SEQUENCE [LARGE SCALE GENOMIC DNA]</scope>
    <source>
        <strain evidence="7">WM001</strain>
    </source>
</reference>
<dbReference type="AlphaFoldDB" id="A0A1R2BJG6"/>
<organism evidence="7 8">
    <name type="scientific">Stentor coeruleus</name>
    <dbReference type="NCBI Taxonomy" id="5963"/>
    <lineage>
        <taxon>Eukaryota</taxon>
        <taxon>Sar</taxon>
        <taxon>Alveolata</taxon>
        <taxon>Ciliophora</taxon>
        <taxon>Postciliodesmatophora</taxon>
        <taxon>Heterotrichea</taxon>
        <taxon>Heterotrichida</taxon>
        <taxon>Stentoridae</taxon>
        <taxon>Stentor</taxon>
    </lineage>
</organism>
<evidence type="ECO:0000256" key="4">
    <source>
        <dbReference type="ARBA" id="ARBA00022679"/>
    </source>
</evidence>
<dbReference type="CDD" id="cd04193">
    <property type="entry name" value="UDPGlcNAc_PPase"/>
    <property type="match status" value="1"/>
</dbReference>
<dbReference type="InterPro" id="IPR039741">
    <property type="entry name" value="UDP-sugar_pyrophosphorylase"/>
</dbReference>
<sequence>MESVIAKFEEAGQGHVFSEFSTLSPESQQSLLYEANQIDLDLLSSLYSLFKSGHEPEESNDFSPFPNIFNLESASSNHKMILLNDGFKLISKGEVALLTFAGGQGTRLGVSYPKGMYDIGLLSHKTLLQIFAERIIRLKSLAGHQTPPIPWLIMVNWETYDIMIQFFESNSYFGLEKSQVFFFKQDMLPAISFEGKIIMSEKDKICMAPNGNGGVYEGLLKSKALDWLEQKGVKYVHVCGIDNVLAKVCDPTFLAFAKNNDAEVSTKLVEKISYNESMGVLGLRGGKQGIIEYSELSEEMAKLEDSNGKLVYFGGNILNHIFKVSFLRRITNSLEILRSKYHIARKKIPNYSAGVKTIPKDPNGVKFELFYFDVFSMSILSAAMEILRSEEFAPVKNASGPDSPESARKLLSDLHLKWVKKSGAIVYNKPDEQGCSCEISGLVTYAGEGLEFLSERKISLPFYLYY</sequence>
<comment type="pathway">
    <text evidence="1">Nucleotide-sugar biosynthesis; UDP-N-acetyl-alpha-D-glucosamine biosynthesis; UDP-N-acetyl-alpha-D-glucosamine from N-acetyl-alpha-D-glucosamine 1-phosphate: step 1/1.</text>
</comment>
<evidence type="ECO:0000256" key="5">
    <source>
        <dbReference type="ARBA" id="ARBA00022695"/>
    </source>
</evidence>
<keyword evidence="4" id="KW-0808">Transferase</keyword>
<dbReference type="GO" id="GO:0006048">
    <property type="term" value="P:UDP-N-acetylglucosamine biosynthetic process"/>
    <property type="evidence" value="ECO:0007669"/>
    <property type="project" value="TreeGrafter"/>
</dbReference>
<proteinExistence type="inferred from homology"/>
<accession>A0A1R2BJG6</accession>
<protein>
    <recommendedName>
        <fullName evidence="3">UDP-N-acetylglucosamine diphosphorylase</fullName>
        <ecNumber evidence="3">2.7.7.23</ecNumber>
    </recommendedName>
</protein>
<gene>
    <name evidence="7" type="ORF">SteCoe_23586</name>
</gene>
<dbReference type="Proteomes" id="UP000187209">
    <property type="component" value="Unassembled WGS sequence"/>
</dbReference>
<keyword evidence="8" id="KW-1185">Reference proteome</keyword>
<evidence type="ECO:0000256" key="3">
    <source>
        <dbReference type="ARBA" id="ARBA00012457"/>
    </source>
</evidence>
<dbReference type="OrthoDB" id="532420at2759"/>
<keyword evidence="5" id="KW-0548">Nucleotidyltransferase</keyword>
<comment type="similarity">
    <text evidence="2">Belongs to the UDPGP type 1 family.</text>
</comment>
<evidence type="ECO:0000313" key="7">
    <source>
        <dbReference type="EMBL" id="OMJ76920.1"/>
    </source>
</evidence>
<dbReference type="InterPro" id="IPR002618">
    <property type="entry name" value="UDPGP_fam"/>
</dbReference>
<comment type="caution">
    <text evidence="7">The sequence shown here is derived from an EMBL/GenBank/DDBJ whole genome shotgun (WGS) entry which is preliminary data.</text>
</comment>
<dbReference type="GO" id="GO:0003977">
    <property type="term" value="F:UDP-N-acetylglucosamine diphosphorylase activity"/>
    <property type="evidence" value="ECO:0007669"/>
    <property type="project" value="UniProtKB-EC"/>
</dbReference>
<dbReference type="EMBL" id="MPUH01000603">
    <property type="protein sequence ID" value="OMJ76920.1"/>
    <property type="molecule type" value="Genomic_DNA"/>
</dbReference>
<dbReference type="EC" id="2.7.7.23" evidence="3"/>
<evidence type="ECO:0000256" key="6">
    <source>
        <dbReference type="ARBA" id="ARBA00048493"/>
    </source>
</evidence>
<dbReference type="PANTHER" id="PTHR11952:SF2">
    <property type="entry name" value="LD24639P"/>
    <property type="match status" value="1"/>
</dbReference>
<evidence type="ECO:0000256" key="1">
    <source>
        <dbReference type="ARBA" id="ARBA00005208"/>
    </source>
</evidence>
<dbReference type="PANTHER" id="PTHR11952">
    <property type="entry name" value="UDP- GLUCOSE PYROPHOSPHORYLASE"/>
    <property type="match status" value="1"/>
</dbReference>
<evidence type="ECO:0000313" key="8">
    <source>
        <dbReference type="Proteomes" id="UP000187209"/>
    </source>
</evidence>